<dbReference type="InterPro" id="IPR036249">
    <property type="entry name" value="Thioredoxin-like_sf"/>
</dbReference>
<organism evidence="2 3">
    <name type="scientific">Paenibacillus abyssi</name>
    <dbReference type="NCBI Taxonomy" id="1340531"/>
    <lineage>
        <taxon>Bacteria</taxon>
        <taxon>Bacillati</taxon>
        <taxon>Bacillota</taxon>
        <taxon>Bacilli</taxon>
        <taxon>Bacillales</taxon>
        <taxon>Paenibacillaceae</taxon>
        <taxon>Paenibacillus</taxon>
    </lineage>
</organism>
<evidence type="ECO:0000313" key="2">
    <source>
        <dbReference type="EMBL" id="GGG13288.1"/>
    </source>
</evidence>
<dbReference type="EMBL" id="BMGR01000011">
    <property type="protein sequence ID" value="GGG13288.1"/>
    <property type="molecule type" value="Genomic_DNA"/>
</dbReference>
<dbReference type="Gene3D" id="3.40.30.10">
    <property type="entry name" value="Glutaredoxin"/>
    <property type="match status" value="1"/>
</dbReference>
<comment type="caution">
    <text evidence="2">The sequence shown here is derived from an EMBL/GenBank/DDBJ whole genome shotgun (WGS) entry which is preliminary data.</text>
</comment>
<dbReference type="RefSeq" id="WP_188532161.1">
    <property type="nucleotide sequence ID" value="NZ_BMGR01000011.1"/>
</dbReference>
<dbReference type="InterPro" id="IPR013766">
    <property type="entry name" value="Thioredoxin_domain"/>
</dbReference>
<reference evidence="2" key="2">
    <citation type="submission" date="2020-09" db="EMBL/GenBank/DDBJ databases">
        <authorList>
            <person name="Sun Q."/>
            <person name="Zhou Y."/>
        </authorList>
    </citation>
    <scope>NUCLEOTIDE SEQUENCE</scope>
    <source>
        <strain evidence="2">CGMCC 1.12987</strain>
    </source>
</reference>
<feature type="domain" description="Thioredoxin" evidence="1">
    <location>
        <begin position="5"/>
        <end position="83"/>
    </location>
</feature>
<name>A0A917D7N7_9BACL</name>
<dbReference type="CDD" id="cd02947">
    <property type="entry name" value="TRX_family"/>
    <property type="match status" value="1"/>
</dbReference>
<dbReference type="AlphaFoldDB" id="A0A917D7N7"/>
<evidence type="ECO:0000313" key="3">
    <source>
        <dbReference type="Proteomes" id="UP000644756"/>
    </source>
</evidence>
<dbReference type="Pfam" id="PF00085">
    <property type="entry name" value="Thioredoxin"/>
    <property type="match status" value="1"/>
</dbReference>
<proteinExistence type="predicted"/>
<evidence type="ECO:0000259" key="1">
    <source>
        <dbReference type="Pfam" id="PF00085"/>
    </source>
</evidence>
<dbReference type="Proteomes" id="UP000644756">
    <property type="component" value="Unassembled WGS sequence"/>
</dbReference>
<gene>
    <name evidence="2" type="primary">yusE</name>
    <name evidence="2" type="ORF">GCM10010916_32790</name>
</gene>
<keyword evidence="3" id="KW-1185">Reference proteome</keyword>
<protein>
    <submittedName>
        <fullName evidence="2">Thioredoxin-like protein YusE</fullName>
    </submittedName>
</protein>
<accession>A0A917D7N7</accession>
<reference evidence="2" key="1">
    <citation type="journal article" date="2014" name="Int. J. Syst. Evol. Microbiol.">
        <title>Complete genome sequence of Corynebacterium casei LMG S-19264T (=DSM 44701T), isolated from a smear-ripened cheese.</title>
        <authorList>
            <consortium name="US DOE Joint Genome Institute (JGI-PGF)"/>
            <person name="Walter F."/>
            <person name="Albersmeier A."/>
            <person name="Kalinowski J."/>
            <person name="Ruckert C."/>
        </authorList>
    </citation>
    <scope>NUCLEOTIDE SEQUENCE</scope>
    <source>
        <strain evidence="2">CGMCC 1.12987</strain>
    </source>
</reference>
<sequence length="102" mass="11604">MAIEEISERELKKVINEQTGKAAVFFFTPFCGTCKLAEKMLEIIQSTSISTVIHKVNINYAPLLRDDWKITSVPCLVILQDGVPMHFEYALRSVDHVYGMLK</sequence>
<dbReference type="SUPFAM" id="SSF52833">
    <property type="entry name" value="Thioredoxin-like"/>
    <property type="match status" value="1"/>
</dbReference>